<keyword evidence="2" id="KW-0808">Transferase</keyword>
<dbReference type="EMBL" id="CP032382">
    <property type="protein sequence ID" value="AYB34706.1"/>
    <property type="molecule type" value="Genomic_DNA"/>
</dbReference>
<feature type="domain" description="Gamma-glutamylcyclotransferase AIG2-like" evidence="1">
    <location>
        <begin position="5"/>
        <end position="110"/>
    </location>
</feature>
<dbReference type="GO" id="GO:0016740">
    <property type="term" value="F:transferase activity"/>
    <property type="evidence" value="ECO:0007669"/>
    <property type="project" value="UniProtKB-KW"/>
</dbReference>
<organism evidence="2 3">
    <name type="scientific">Chryseolinea soli</name>
    <dbReference type="NCBI Taxonomy" id="2321403"/>
    <lineage>
        <taxon>Bacteria</taxon>
        <taxon>Pseudomonadati</taxon>
        <taxon>Bacteroidota</taxon>
        <taxon>Cytophagia</taxon>
        <taxon>Cytophagales</taxon>
        <taxon>Fulvivirgaceae</taxon>
        <taxon>Chryseolinea</taxon>
    </lineage>
</organism>
<dbReference type="RefSeq" id="WP_119757964.1">
    <property type="nucleotide sequence ID" value="NZ_CP032382.1"/>
</dbReference>
<dbReference type="InterPro" id="IPR009288">
    <property type="entry name" value="AIG2-like_dom"/>
</dbReference>
<dbReference type="AlphaFoldDB" id="A0A385SVY8"/>
<dbReference type="Gene3D" id="3.10.490.10">
    <property type="entry name" value="Gamma-glutamyl cyclotransferase-like"/>
    <property type="match status" value="1"/>
</dbReference>
<evidence type="ECO:0000313" key="2">
    <source>
        <dbReference type="EMBL" id="AYB34706.1"/>
    </source>
</evidence>
<reference evidence="3" key="1">
    <citation type="submission" date="2018-09" db="EMBL/GenBank/DDBJ databases">
        <title>Chryseolinea sp. KIS68-18 isolated from soil.</title>
        <authorList>
            <person name="Weon H.-Y."/>
            <person name="Kwon S.-W."/>
            <person name="Lee S.A."/>
        </authorList>
    </citation>
    <scope>NUCLEOTIDE SEQUENCE [LARGE SCALE GENOMIC DNA]</scope>
    <source>
        <strain evidence="3">KIS68-18</strain>
    </source>
</reference>
<dbReference type="InterPro" id="IPR013024">
    <property type="entry name" value="GGCT-like"/>
</dbReference>
<dbReference type="InterPro" id="IPR036568">
    <property type="entry name" value="GGCT-like_sf"/>
</dbReference>
<dbReference type="CDD" id="cd06661">
    <property type="entry name" value="GGCT_like"/>
    <property type="match status" value="1"/>
</dbReference>
<dbReference type="Pfam" id="PF06094">
    <property type="entry name" value="GGACT"/>
    <property type="match status" value="1"/>
</dbReference>
<sequence length="111" mass="12510">MTENLFSYGTLQLESVQLSTFHRLLQGRKDAIIGYSLSYIEIVDEEVLAKSGLTHHPILYHSGKAEDEVEGMVFSVTKEELLQADEYEVDDYKRVAVPLKSGGLTWVYVAV</sequence>
<protein>
    <submittedName>
        <fullName evidence="2">Gamma-glutamylcyclotransferase</fullName>
    </submittedName>
</protein>
<dbReference type="SUPFAM" id="SSF110857">
    <property type="entry name" value="Gamma-glutamyl cyclotransferase-like"/>
    <property type="match status" value="1"/>
</dbReference>
<proteinExistence type="predicted"/>
<dbReference type="KEGG" id="chk:D4L85_30800"/>
<evidence type="ECO:0000259" key="1">
    <source>
        <dbReference type="Pfam" id="PF06094"/>
    </source>
</evidence>
<dbReference type="Proteomes" id="UP000266183">
    <property type="component" value="Chromosome"/>
</dbReference>
<dbReference type="OrthoDB" id="9798388at2"/>
<gene>
    <name evidence="2" type="ORF">D4L85_30800</name>
</gene>
<keyword evidence="3" id="KW-1185">Reference proteome</keyword>
<name>A0A385SVY8_9BACT</name>
<evidence type="ECO:0000313" key="3">
    <source>
        <dbReference type="Proteomes" id="UP000266183"/>
    </source>
</evidence>
<accession>A0A385SVY8</accession>